<sequence length="135" mass="14776">MRPLLRRVRPATGYDKALQGARRVKGGDFDRTPGTIFHLASATLSDVSATRLRVGSIQDAPHSARRQDDTGANRERIRQTPGAAWEGSEQDDDGQDAQQDEGDDAGAQGCQHVRAVTGRRGDMPMRWLGRGLRPD</sequence>
<name>A0A1Y5P1R5_9MYCO</name>
<proteinExistence type="predicted"/>
<reference evidence="2" key="1">
    <citation type="submission" date="2016-03" db="EMBL/GenBank/DDBJ databases">
        <authorList>
            <person name="Ploux O."/>
        </authorList>
    </citation>
    <scope>NUCLEOTIDE SEQUENCE</scope>
    <source>
        <strain evidence="2">UC10</strain>
    </source>
</reference>
<organism evidence="2">
    <name type="scientific">uncultured Mycobacterium sp</name>
    <dbReference type="NCBI Taxonomy" id="171292"/>
    <lineage>
        <taxon>Bacteria</taxon>
        <taxon>Bacillati</taxon>
        <taxon>Actinomycetota</taxon>
        <taxon>Actinomycetes</taxon>
        <taxon>Mycobacteriales</taxon>
        <taxon>Mycobacteriaceae</taxon>
        <taxon>Mycobacterium</taxon>
        <taxon>environmental samples</taxon>
    </lineage>
</organism>
<feature type="region of interest" description="Disordered" evidence="1">
    <location>
        <begin position="55"/>
        <end position="135"/>
    </location>
</feature>
<evidence type="ECO:0000256" key="1">
    <source>
        <dbReference type="SAM" id="MobiDB-lite"/>
    </source>
</evidence>
<feature type="compositionally biased region" description="Acidic residues" evidence="1">
    <location>
        <begin position="88"/>
        <end position="104"/>
    </location>
</feature>
<dbReference type="EMBL" id="FLQS01000006">
    <property type="protein sequence ID" value="SBS72617.1"/>
    <property type="molecule type" value="Genomic_DNA"/>
</dbReference>
<feature type="compositionally biased region" description="Basic and acidic residues" evidence="1">
    <location>
        <begin position="65"/>
        <end position="78"/>
    </location>
</feature>
<accession>A0A1Y5P1R5</accession>
<evidence type="ECO:0000313" key="2">
    <source>
        <dbReference type="EMBL" id="SBS72617.1"/>
    </source>
</evidence>
<dbReference type="AlphaFoldDB" id="A0A1Y5P1R5"/>
<protein>
    <submittedName>
        <fullName evidence="2">Uncharacterized protein</fullName>
    </submittedName>
</protein>
<gene>
    <name evidence="2" type="ORF">MHPYR_140079</name>
</gene>